<dbReference type="AlphaFoldDB" id="A0A3M8D3B5"/>
<gene>
    <name evidence="1" type="ORF">EDM56_25510</name>
</gene>
<dbReference type="EMBL" id="RHHQ01000022">
    <property type="protein sequence ID" value="RNB81675.1"/>
    <property type="molecule type" value="Genomic_DNA"/>
</dbReference>
<protein>
    <submittedName>
        <fullName evidence="1">Uncharacterized protein</fullName>
    </submittedName>
</protein>
<reference evidence="1 2" key="1">
    <citation type="submission" date="2018-10" db="EMBL/GenBank/DDBJ databases">
        <title>Phylogenomics of Brevibacillus.</title>
        <authorList>
            <person name="Dunlap C."/>
        </authorList>
    </citation>
    <scope>NUCLEOTIDE SEQUENCE [LARGE SCALE GENOMIC DNA]</scope>
    <source>
        <strain evidence="1 2">JCM 15716</strain>
    </source>
</reference>
<evidence type="ECO:0000313" key="2">
    <source>
        <dbReference type="Proteomes" id="UP000271031"/>
    </source>
</evidence>
<organism evidence="1 2">
    <name type="scientific">Brevibacillus fluminis</name>
    <dbReference type="NCBI Taxonomy" id="511487"/>
    <lineage>
        <taxon>Bacteria</taxon>
        <taxon>Bacillati</taxon>
        <taxon>Bacillota</taxon>
        <taxon>Bacilli</taxon>
        <taxon>Bacillales</taxon>
        <taxon>Paenibacillaceae</taxon>
        <taxon>Brevibacillus</taxon>
    </lineage>
</organism>
<evidence type="ECO:0000313" key="1">
    <source>
        <dbReference type="EMBL" id="RNB81675.1"/>
    </source>
</evidence>
<proteinExistence type="predicted"/>
<keyword evidence="2" id="KW-1185">Reference proteome</keyword>
<dbReference type="Proteomes" id="UP000271031">
    <property type="component" value="Unassembled WGS sequence"/>
</dbReference>
<accession>A0A3M8D3B5</accession>
<comment type="caution">
    <text evidence="1">The sequence shown here is derived from an EMBL/GenBank/DDBJ whole genome shotgun (WGS) entry which is preliminary data.</text>
</comment>
<name>A0A3M8D3B5_9BACL</name>
<sequence>MLSFLVTMVLLFGGWYLYQQMEVKEPLKTEVQQMTSATLTDLKVAKDQVIVKLHVTNPDTFPQEYRQLQKELQAYSNGREIDVEVTNQGEQLKKIWTDGQFAINEAIELHEYSKIPQLVAEWKQTYKLDSAVAKMDDSTIYIYMKNGKQDFYAMLPRTATTGEVTLHV</sequence>